<dbReference type="PANTHER" id="PTHR10161">
    <property type="entry name" value="TARTRATE-RESISTANT ACID PHOSPHATASE TYPE 5"/>
    <property type="match status" value="1"/>
</dbReference>
<dbReference type="Pfam" id="PF00149">
    <property type="entry name" value="Metallophos"/>
    <property type="match status" value="1"/>
</dbReference>
<evidence type="ECO:0000313" key="4">
    <source>
        <dbReference type="EMBL" id="VDK69290.1"/>
    </source>
</evidence>
<dbReference type="EMBL" id="UYRV01021335">
    <property type="protein sequence ID" value="VDK69290.1"/>
    <property type="molecule type" value="Genomic_DNA"/>
</dbReference>
<dbReference type="Proteomes" id="UP000271889">
    <property type="component" value="Unassembled WGS sequence"/>
</dbReference>
<dbReference type="OrthoDB" id="411211at2759"/>
<dbReference type="PANTHER" id="PTHR10161:SF14">
    <property type="entry name" value="TARTRATE-RESISTANT ACID PHOSPHATASE TYPE 5"/>
    <property type="match status" value="1"/>
</dbReference>
<evidence type="ECO:0000313" key="5">
    <source>
        <dbReference type="Proteomes" id="UP000271889"/>
    </source>
</evidence>
<accession>A0A3P6SMG9</accession>
<dbReference type="SUPFAM" id="SSF56300">
    <property type="entry name" value="Metallo-dependent phosphatases"/>
    <property type="match status" value="1"/>
</dbReference>
<protein>
    <recommendedName>
        <fullName evidence="3">Calcineurin-like phosphoesterase domain-containing protein</fullName>
    </recommendedName>
</protein>
<name>A0A3P6SMG9_CYLGO</name>
<evidence type="ECO:0000259" key="3">
    <source>
        <dbReference type="Pfam" id="PF00149"/>
    </source>
</evidence>
<dbReference type="AlphaFoldDB" id="A0A3P6SMG9"/>
<gene>
    <name evidence="4" type="ORF">CGOC_LOCUS6503</name>
</gene>
<dbReference type="InterPro" id="IPR051558">
    <property type="entry name" value="Metallophosphoesterase_PAP"/>
</dbReference>
<proteinExistence type="predicted"/>
<dbReference type="Gene3D" id="3.60.21.10">
    <property type="match status" value="1"/>
</dbReference>
<reference evidence="4 5" key="1">
    <citation type="submission" date="2018-11" db="EMBL/GenBank/DDBJ databases">
        <authorList>
            <consortium name="Pathogen Informatics"/>
        </authorList>
    </citation>
    <scope>NUCLEOTIDE SEQUENCE [LARGE SCALE GENOMIC DNA]</scope>
</reference>
<dbReference type="GO" id="GO:0016787">
    <property type="term" value="F:hydrolase activity"/>
    <property type="evidence" value="ECO:0007669"/>
    <property type="project" value="UniProtKB-KW"/>
</dbReference>
<organism evidence="4 5">
    <name type="scientific">Cylicostephanus goldi</name>
    <name type="common">Nematode worm</name>
    <dbReference type="NCBI Taxonomy" id="71465"/>
    <lineage>
        <taxon>Eukaryota</taxon>
        <taxon>Metazoa</taxon>
        <taxon>Ecdysozoa</taxon>
        <taxon>Nematoda</taxon>
        <taxon>Chromadorea</taxon>
        <taxon>Rhabditida</taxon>
        <taxon>Rhabditina</taxon>
        <taxon>Rhabditomorpha</taxon>
        <taxon>Strongyloidea</taxon>
        <taxon>Strongylidae</taxon>
        <taxon>Cylicostephanus</taxon>
    </lineage>
</organism>
<keyword evidence="5" id="KW-1185">Reference proteome</keyword>
<evidence type="ECO:0000256" key="1">
    <source>
        <dbReference type="ARBA" id="ARBA00022729"/>
    </source>
</evidence>
<feature type="domain" description="Calcineurin-like phosphoesterase" evidence="3">
    <location>
        <begin position="70"/>
        <end position="149"/>
    </location>
</feature>
<dbReference type="InterPro" id="IPR029052">
    <property type="entry name" value="Metallo-depent_PP-like"/>
</dbReference>
<evidence type="ECO:0000256" key="2">
    <source>
        <dbReference type="ARBA" id="ARBA00022801"/>
    </source>
</evidence>
<dbReference type="InterPro" id="IPR004843">
    <property type="entry name" value="Calcineurin-like_PHP"/>
</dbReference>
<sequence length="176" mass="20205">MVQDLIILIKNFKLNLHKTLNVTSSRLFPDLYYKSSFTFGKNNTTVDVVFIDTVVLCGNTADFERGTFIDILTHPQHEPMYPKDRLEANKHWKWINDTLNSSTADYLFVAGHYPVYSVASHGPTKCLLDQLIPRLEAYNVSAYFAGHEHSIQVTPVKKSVNSDPLQDIYSKRNRIR</sequence>
<keyword evidence="1" id="KW-0732">Signal</keyword>
<keyword evidence="2" id="KW-0378">Hydrolase</keyword>